<evidence type="ECO:0000313" key="1">
    <source>
        <dbReference type="EMBL" id="HIX58079.1"/>
    </source>
</evidence>
<proteinExistence type="predicted"/>
<reference evidence="1" key="2">
    <citation type="submission" date="2021-04" db="EMBL/GenBank/DDBJ databases">
        <authorList>
            <person name="Gilroy R."/>
        </authorList>
    </citation>
    <scope>NUCLEOTIDE SEQUENCE</scope>
    <source>
        <strain evidence="1">USASDec5-558</strain>
    </source>
</reference>
<name>A0A9D1WF94_9GAMM</name>
<accession>A0A9D1WF94</accession>
<dbReference type="Proteomes" id="UP000886829">
    <property type="component" value="Unassembled WGS sequence"/>
</dbReference>
<dbReference type="AlphaFoldDB" id="A0A9D1WF94"/>
<sequence>MDALKLGPKNRLYIFRLKNKELYRRDIAWSLFTQLNIFTIWTWHAAANVDVGERLLNCAQQAHTVDEQNGENIRRKFKKLHYEIDHKQGDRLNDQNVNQFFTRLQVCPGDILIVPHPYDMTDVRVVRVVSPIQHISKFPQDVINIQDFVLRPTEKGLFVDQHPHPTTCNYFFKIEPIGDNYIFNRYDSPSIQIELQHTRCTCRRISNNLIKDVQEALDDQNPLLRIKKAQLEKISSTLSFYSKTELKQLASRYLTRCGANEVTCDTATDDEAFAVTGSFFNLRLDINIAVHAAADGQLTTDLLPQVPDDDSVQNLSWLMTNLPSKQIGEDVLKQARTAHVRIIALEELASLILDVGADLLDDSGK</sequence>
<comment type="caution">
    <text evidence="1">The sequence shown here is derived from an EMBL/GenBank/DDBJ whole genome shotgun (WGS) entry which is preliminary data.</text>
</comment>
<dbReference type="EMBL" id="DXEV01000226">
    <property type="protein sequence ID" value="HIX58079.1"/>
    <property type="molecule type" value="Genomic_DNA"/>
</dbReference>
<organism evidence="1 2">
    <name type="scientific">Candidatus Anaerobiospirillum pullistercoris</name>
    <dbReference type="NCBI Taxonomy" id="2838452"/>
    <lineage>
        <taxon>Bacteria</taxon>
        <taxon>Pseudomonadati</taxon>
        <taxon>Pseudomonadota</taxon>
        <taxon>Gammaproteobacteria</taxon>
        <taxon>Aeromonadales</taxon>
        <taxon>Succinivibrionaceae</taxon>
        <taxon>Anaerobiospirillum</taxon>
    </lineage>
</organism>
<evidence type="ECO:0000313" key="2">
    <source>
        <dbReference type="Proteomes" id="UP000886829"/>
    </source>
</evidence>
<protein>
    <submittedName>
        <fullName evidence="1">Uncharacterized protein</fullName>
    </submittedName>
</protein>
<gene>
    <name evidence="1" type="ORF">H9850_11535</name>
</gene>
<reference evidence="1" key="1">
    <citation type="journal article" date="2021" name="PeerJ">
        <title>Extensive microbial diversity within the chicken gut microbiome revealed by metagenomics and culture.</title>
        <authorList>
            <person name="Gilroy R."/>
            <person name="Ravi A."/>
            <person name="Getino M."/>
            <person name="Pursley I."/>
            <person name="Horton D.L."/>
            <person name="Alikhan N.F."/>
            <person name="Baker D."/>
            <person name="Gharbi K."/>
            <person name="Hall N."/>
            <person name="Watson M."/>
            <person name="Adriaenssens E.M."/>
            <person name="Foster-Nyarko E."/>
            <person name="Jarju S."/>
            <person name="Secka A."/>
            <person name="Antonio M."/>
            <person name="Oren A."/>
            <person name="Chaudhuri R.R."/>
            <person name="La Ragione R."/>
            <person name="Hildebrand F."/>
            <person name="Pallen M.J."/>
        </authorList>
    </citation>
    <scope>NUCLEOTIDE SEQUENCE</scope>
    <source>
        <strain evidence="1">USASDec5-558</strain>
    </source>
</reference>